<evidence type="ECO:0000259" key="2">
    <source>
        <dbReference type="Pfam" id="PF03703"/>
    </source>
</evidence>
<organism evidence="3 4">
    <name type="scientific">Micavibrio aeruginosavorus</name>
    <dbReference type="NCBI Taxonomy" id="349221"/>
    <lineage>
        <taxon>Bacteria</taxon>
        <taxon>Pseudomonadati</taxon>
        <taxon>Bdellovibrionota</taxon>
        <taxon>Bdellovibrionia</taxon>
        <taxon>Bdellovibrionales</taxon>
        <taxon>Pseudobdellovibrionaceae</taxon>
        <taxon>Micavibrio</taxon>
    </lineage>
</organism>
<evidence type="ECO:0000256" key="1">
    <source>
        <dbReference type="SAM" id="Phobius"/>
    </source>
</evidence>
<name>A0A2W5BYV8_9BACT</name>
<reference evidence="3 4" key="1">
    <citation type="submission" date="2017-08" db="EMBL/GenBank/DDBJ databases">
        <title>Infants hospitalized years apart are colonized by the same room-sourced microbial strains.</title>
        <authorList>
            <person name="Brooks B."/>
            <person name="Olm M.R."/>
            <person name="Firek B.A."/>
            <person name="Baker R."/>
            <person name="Thomas B.C."/>
            <person name="Morowitz M.J."/>
            <person name="Banfield J.F."/>
        </authorList>
    </citation>
    <scope>NUCLEOTIDE SEQUENCE [LARGE SCALE GENOMIC DNA]</scope>
    <source>
        <strain evidence="3">S2_018_000_R2_104</strain>
    </source>
</reference>
<evidence type="ECO:0000313" key="4">
    <source>
        <dbReference type="Proteomes" id="UP000249557"/>
    </source>
</evidence>
<comment type="caution">
    <text evidence="3">The sequence shown here is derived from an EMBL/GenBank/DDBJ whole genome shotgun (WGS) entry which is preliminary data.</text>
</comment>
<dbReference type="InterPro" id="IPR005182">
    <property type="entry name" value="YdbS-like_PH"/>
</dbReference>
<feature type="transmembrane region" description="Helical" evidence="1">
    <location>
        <begin position="73"/>
        <end position="91"/>
    </location>
</feature>
<keyword evidence="1" id="KW-0472">Membrane</keyword>
<dbReference type="AlphaFoldDB" id="A0A2W5BYV8"/>
<dbReference type="PANTHER" id="PTHR37938:SF1">
    <property type="entry name" value="BLL0215 PROTEIN"/>
    <property type="match status" value="1"/>
</dbReference>
<dbReference type="EMBL" id="QFNK01000023">
    <property type="protein sequence ID" value="PZO88251.1"/>
    <property type="molecule type" value="Genomic_DNA"/>
</dbReference>
<dbReference type="PANTHER" id="PTHR37938">
    <property type="entry name" value="BLL0215 PROTEIN"/>
    <property type="match status" value="1"/>
</dbReference>
<keyword evidence="1" id="KW-1133">Transmembrane helix</keyword>
<gene>
    <name evidence="3" type="ORF">DI626_02155</name>
</gene>
<protein>
    <recommendedName>
        <fullName evidence="2">YdbS-like PH domain-containing protein</fullName>
    </recommendedName>
</protein>
<accession>A0A2W5BYV8</accession>
<keyword evidence="1" id="KW-0812">Transmembrane</keyword>
<proteinExistence type="predicted"/>
<sequence length="181" mass="20355">MDYIRQSLGEDEELVYVAHFHWTYTLGAVLNIVFALILAVGVIVGSIMVQPWLPAILQTDVPDGAGWIAQVRALSPGIKIISFLLLVMGMYRYAHMMIVKTTTEIAITNKRLVYKRGLVARYVGEMNIDRIEGVNVLQGIMGRIFNFGRIMVRGMGVGEIILPPIENPLKFRRAIERARNV</sequence>
<feature type="transmembrane region" description="Helical" evidence="1">
    <location>
        <begin position="28"/>
        <end position="53"/>
    </location>
</feature>
<dbReference type="Pfam" id="PF03703">
    <property type="entry name" value="bPH_2"/>
    <property type="match status" value="1"/>
</dbReference>
<evidence type="ECO:0000313" key="3">
    <source>
        <dbReference type="EMBL" id="PZO88251.1"/>
    </source>
</evidence>
<dbReference type="Proteomes" id="UP000249557">
    <property type="component" value="Unassembled WGS sequence"/>
</dbReference>
<feature type="domain" description="YdbS-like PH" evidence="2">
    <location>
        <begin position="102"/>
        <end position="175"/>
    </location>
</feature>